<organism evidence="2 3">
    <name type="scientific">Acidilobus saccharovorans (strain DSM 16705 / JCM 18335 / VKM B-2471 / 345-15)</name>
    <dbReference type="NCBI Taxonomy" id="666510"/>
    <lineage>
        <taxon>Archaea</taxon>
        <taxon>Thermoproteota</taxon>
        <taxon>Thermoprotei</taxon>
        <taxon>Acidilobales</taxon>
        <taxon>Acidilobaceae</taxon>
        <taxon>Acidilobus</taxon>
    </lineage>
</organism>
<accession>D9PZ59</accession>
<dbReference type="AlphaFoldDB" id="D9PZ59"/>
<dbReference type="RefSeq" id="WP_013267358.1">
    <property type="nucleotide sequence ID" value="NC_014374.1"/>
</dbReference>
<evidence type="ECO:0000313" key="3">
    <source>
        <dbReference type="Proteomes" id="UP000000346"/>
    </source>
</evidence>
<keyword evidence="1" id="KW-0472">Membrane</keyword>
<dbReference type="STRING" id="666510.ASAC_1441"/>
<proteinExistence type="predicted"/>
<dbReference type="Gene3D" id="1.20.1300.10">
    <property type="entry name" value="Fumarate reductase/succinate dehydrogenase, transmembrane subunit"/>
    <property type="match status" value="1"/>
</dbReference>
<dbReference type="HOGENOM" id="CLU_2067768_0_0_2"/>
<keyword evidence="1" id="KW-1133">Transmembrane helix</keyword>
<feature type="transmembrane region" description="Helical" evidence="1">
    <location>
        <begin position="91"/>
        <end position="113"/>
    </location>
</feature>
<dbReference type="SUPFAM" id="SSF81343">
    <property type="entry name" value="Fumarate reductase respiratory complex transmembrane subunits"/>
    <property type="match status" value="1"/>
</dbReference>
<evidence type="ECO:0000313" key="2">
    <source>
        <dbReference type="EMBL" id="ADL19846.1"/>
    </source>
</evidence>
<dbReference type="Proteomes" id="UP000000346">
    <property type="component" value="Chromosome"/>
</dbReference>
<evidence type="ECO:0000256" key="1">
    <source>
        <dbReference type="SAM" id="Phobius"/>
    </source>
</evidence>
<keyword evidence="3" id="KW-1185">Reference proteome</keyword>
<dbReference type="EMBL" id="CP001742">
    <property type="protein sequence ID" value="ADL19846.1"/>
    <property type="molecule type" value="Genomic_DNA"/>
</dbReference>
<feature type="transmembrane region" description="Helical" evidence="1">
    <location>
        <begin position="12"/>
        <end position="29"/>
    </location>
</feature>
<dbReference type="InParanoid" id="D9PZ59"/>
<dbReference type="GeneID" id="9499700"/>
<dbReference type="InterPro" id="IPR034804">
    <property type="entry name" value="SQR/QFR_C/D"/>
</dbReference>
<name>D9PZ59_ACIS3</name>
<dbReference type="KEGG" id="asc:ASAC_1441"/>
<sequence length="119" mass="13324">MSSGKASSVQIWQYITAILLIGLLGFHLLERVPWIWGVSTMDQTLTAAFVYSDYVHFGWALLLLAYVALFHGLNGVRGMLLELRQGRMYTATINALFWIVFIVFAAIATLTVVKLPAYP</sequence>
<protein>
    <submittedName>
        <fullName evidence="2">Succinate:quinone oxidoreductase, hydrophobic anchor subunit D</fullName>
    </submittedName>
</protein>
<gene>
    <name evidence="2" type="ordered locus">ASAC_1441</name>
</gene>
<reference evidence="2 3" key="1">
    <citation type="journal article" date="2010" name="Appl. Environ. Microbiol.">
        <title>The genome sequence of the crenarchaeon Acidilobus saccharovorans supports a new order, Acidilobales, and suggests an important ecological role in terrestrial acidic hot springs.</title>
        <authorList>
            <person name="Mardanov A.V."/>
            <person name="Svetlitchnyi V.A."/>
            <person name="Beletsky A.V."/>
            <person name="Prokofeva M.I."/>
            <person name="Bonch-Osmolovskaya E.A."/>
            <person name="Ravin N.V."/>
            <person name="Skryabin K.G."/>
        </authorList>
    </citation>
    <scope>NUCLEOTIDE SEQUENCE [LARGE SCALE GENOMIC DNA]</scope>
    <source>
        <strain evidence="3">DSM 16705 / JCM 18335 / VKM B-2471 / 345-15</strain>
    </source>
</reference>
<dbReference type="eggNOG" id="arCOG04162">
    <property type="taxonomic scope" value="Archaea"/>
</dbReference>
<keyword evidence="1" id="KW-0812">Transmembrane</keyword>
<dbReference type="OrthoDB" id="45836at2157"/>
<feature type="transmembrane region" description="Helical" evidence="1">
    <location>
        <begin position="49"/>
        <end position="70"/>
    </location>
</feature>
<dbReference type="GO" id="GO:0016020">
    <property type="term" value="C:membrane"/>
    <property type="evidence" value="ECO:0007669"/>
    <property type="project" value="InterPro"/>
</dbReference>